<keyword evidence="6" id="KW-1185">Reference proteome</keyword>
<dbReference type="RefSeq" id="WP_093154873.1">
    <property type="nucleotide sequence ID" value="NZ_FOUP01000007.1"/>
</dbReference>
<dbReference type="PANTHER" id="PTHR30570:SF1">
    <property type="entry name" value="PHOSPHATE-BINDING PROTEIN PSTS"/>
    <property type="match status" value="1"/>
</dbReference>
<name>A0A1I5CNM9_9PSEU</name>
<accession>A0A1I5CNM9</accession>
<evidence type="ECO:0000256" key="1">
    <source>
        <dbReference type="ARBA" id="ARBA00022729"/>
    </source>
</evidence>
<dbReference type="InterPro" id="IPR050811">
    <property type="entry name" value="Phosphate_ABC_transporter"/>
</dbReference>
<sequence length="285" mass="29744">MTGGTRTAPRRRRLRETITLVCVLALVPLAPAAVLSVRIVERLWCSDGQLVVVGSALYAPILRQAADDYTAACSDSRILIDTGGSAEGLRRLADGSRELLAVSDGPRGHGLPNLREKLFASAVFSLVVNPAAGVTDLSRQQIGDIHAGRVTSWAQVGGNDVPISPVGRGDSTARRILGHRVLGHPESAGSGCEDAPACVPPADGEVLRGVAADPGGFGHAEEAAAAEHPGVRPLRIDGELAPEEATDLGRYPLRQAGFAYVREDAAPGSLATSFLNFLANNPSDR</sequence>
<protein>
    <submittedName>
        <fullName evidence="4">ABC-type phosphate transport system, substrate-binding protein</fullName>
    </submittedName>
    <submittedName>
        <fullName evidence="3">Phosphate ABC transporter substrate-binding protein (PhoT family)</fullName>
    </submittedName>
</protein>
<gene>
    <name evidence="3" type="ORF">ATL45_7241</name>
    <name evidence="4" type="ORF">SAMN05421805_107238</name>
</gene>
<dbReference type="EMBL" id="RBXX01000002">
    <property type="protein sequence ID" value="RKT88802.1"/>
    <property type="molecule type" value="Genomic_DNA"/>
</dbReference>
<dbReference type="Gene3D" id="3.40.190.10">
    <property type="entry name" value="Periplasmic binding protein-like II"/>
    <property type="match status" value="2"/>
</dbReference>
<keyword evidence="1" id="KW-0732">Signal</keyword>
<evidence type="ECO:0000313" key="4">
    <source>
        <dbReference type="EMBL" id="SFN88513.1"/>
    </source>
</evidence>
<dbReference type="PANTHER" id="PTHR30570">
    <property type="entry name" value="PERIPLASMIC PHOSPHATE BINDING COMPONENT OF PHOSPHATE ABC TRANSPORTER"/>
    <property type="match status" value="1"/>
</dbReference>
<dbReference type="InterPro" id="IPR024370">
    <property type="entry name" value="PBP_domain"/>
</dbReference>
<dbReference type="OrthoDB" id="9790048at2"/>
<dbReference type="Pfam" id="PF12849">
    <property type="entry name" value="PBP_like_2"/>
    <property type="match status" value="1"/>
</dbReference>
<dbReference type="Proteomes" id="UP000270697">
    <property type="component" value="Unassembled WGS sequence"/>
</dbReference>
<evidence type="ECO:0000313" key="6">
    <source>
        <dbReference type="Proteomes" id="UP000270697"/>
    </source>
</evidence>
<dbReference type="Proteomes" id="UP000199398">
    <property type="component" value="Unassembled WGS sequence"/>
</dbReference>
<dbReference type="STRING" id="455193.SAMN05421805_107238"/>
<organism evidence="4 5">
    <name type="scientific">Saccharopolyspora antimicrobica</name>
    <dbReference type="NCBI Taxonomy" id="455193"/>
    <lineage>
        <taxon>Bacteria</taxon>
        <taxon>Bacillati</taxon>
        <taxon>Actinomycetota</taxon>
        <taxon>Actinomycetes</taxon>
        <taxon>Pseudonocardiales</taxon>
        <taxon>Pseudonocardiaceae</taxon>
        <taxon>Saccharopolyspora</taxon>
    </lineage>
</organism>
<dbReference type="EMBL" id="FOUP01000007">
    <property type="protein sequence ID" value="SFN88513.1"/>
    <property type="molecule type" value="Genomic_DNA"/>
</dbReference>
<evidence type="ECO:0000259" key="2">
    <source>
        <dbReference type="Pfam" id="PF12849"/>
    </source>
</evidence>
<dbReference type="AlphaFoldDB" id="A0A1I5CNM9"/>
<feature type="domain" description="PBP" evidence="2">
    <location>
        <begin position="47"/>
        <end position="280"/>
    </location>
</feature>
<reference evidence="4 5" key="1">
    <citation type="submission" date="2016-10" db="EMBL/GenBank/DDBJ databases">
        <authorList>
            <person name="de Groot N.N."/>
        </authorList>
    </citation>
    <scope>NUCLEOTIDE SEQUENCE [LARGE SCALE GENOMIC DNA]</scope>
    <source>
        <strain evidence="4 5">CPCC 201259</strain>
    </source>
</reference>
<reference evidence="3 6" key="2">
    <citation type="submission" date="2018-10" db="EMBL/GenBank/DDBJ databases">
        <title>Sequencing the genomes of 1000 actinobacteria strains.</title>
        <authorList>
            <person name="Klenk H.-P."/>
        </authorList>
    </citation>
    <scope>NUCLEOTIDE SEQUENCE [LARGE SCALE GENOMIC DNA]</scope>
    <source>
        <strain evidence="3 6">DSM 45119</strain>
    </source>
</reference>
<evidence type="ECO:0000313" key="3">
    <source>
        <dbReference type="EMBL" id="RKT88802.1"/>
    </source>
</evidence>
<dbReference type="SUPFAM" id="SSF53850">
    <property type="entry name" value="Periplasmic binding protein-like II"/>
    <property type="match status" value="1"/>
</dbReference>
<evidence type="ECO:0000313" key="5">
    <source>
        <dbReference type="Proteomes" id="UP000199398"/>
    </source>
</evidence>
<proteinExistence type="predicted"/>